<evidence type="ECO:0000256" key="4">
    <source>
        <dbReference type="PIRSR" id="PIRSR606710-1"/>
    </source>
</evidence>
<accession>A0A853DPB0</accession>
<gene>
    <name evidence="8" type="ORF">HNR14_001988</name>
</gene>
<dbReference type="PANTHER" id="PTHR42812:SF12">
    <property type="entry name" value="BETA-XYLOSIDASE-RELATED"/>
    <property type="match status" value="1"/>
</dbReference>
<evidence type="ECO:0000313" key="9">
    <source>
        <dbReference type="Proteomes" id="UP000521075"/>
    </source>
</evidence>
<feature type="site" description="Important for catalytic activity, responsible for pKa modulation of the active site Glu and correct orientation of both the proton donor and substrate" evidence="5">
    <location>
        <position position="128"/>
    </location>
</feature>
<dbReference type="SUPFAM" id="SSF75005">
    <property type="entry name" value="Arabinanase/levansucrase/invertase"/>
    <property type="match status" value="1"/>
</dbReference>
<evidence type="ECO:0000256" key="5">
    <source>
        <dbReference type="PIRSR" id="PIRSR606710-2"/>
    </source>
</evidence>
<evidence type="ECO:0000256" key="6">
    <source>
        <dbReference type="RuleBase" id="RU361187"/>
    </source>
</evidence>
<protein>
    <recommendedName>
        <fullName evidence="7">Beta-xylosidase C-terminal Concanavalin A-like domain-containing protein</fullName>
    </recommendedName>
</protein>
<dbReference type="Gene3D" id="2.60.120.200">
    <property type="match status" value="1"/>
</dbReference>
<dbReference type="SUPFAM" id="SSF49899">
    <property type="entry name" value="Concanavalin A-like lectins/glucanases"/>
    <property type="match status" value="1"/>
</dbReference>
<dbReference type="EMBL" id="JACCHJ010000001">
    <property type="protein sequence ID" value="NYK10107.1"/>
    <property type="molecule type" value="Genomic_DNA"/>
</dbReference>
<dbReference type="Gene3D" id="2.115.10.20">
    <property type="entry name" value="Glycosyl hydrolase domain, family 43"/>
    <property type="match status" value="1"/>
</dbReference>
<dbReference type="InterPro" id="IPR051795">
    <property type="entry name" value="Glycosyl_Hydrlase_43"/>
</dbReference>
<organism evidence="8 9">
    <name type="scientific">Leifsonia naganoensis</name>
    <dbReference type="NCBI Taxonomy" id="150025"/>
    <lineage>
        <taxon>Bacteria</taxon>
        <taxon>Bacillati</taxon>
        <taxon>Actinomycetota</taxon>
        <taxon>Actinomycetes</taxon>
        <taxon>Micrococcales</taxon>
        <taxon>Microbacteriaceae</taxon>
        <taxon>Leifsonia</taxon>
    </lineage>
</organism>
<dbReference type="PANTHER" id="PTHR42812">
    <property type="entry name" value="BETA-XYLOSIDASE"/>
    <property type="match status" value="1"/>
</dbReference>
<feature type="active site" description="Proton acceptor" evidence="4">
    <location>
        <position position="20"/>
    </location>
</feature>
<dbReference type="CDD" id="cd18617">
    <property type="entry name" value="GH43_XynB-like"/>
    <property type="match status" value="1"/>
</dbReference>
<reference evidence="8 9" key="1">
    <citation type="submission" date="2020-07" db="EMBL/GenBank/DDBJ databases">
        <title>Sequencing the genomes of 1000 actinobacteria strains.</title>
        <authorList>
            <person name="Klenk H.-P."/>
        </authorList>
    </citation>
    <scope>NUCLEOTIDE SEQUENCE [LARGE SCALE GENOMIC DNA]</scope>
    <source>
        <strain evidence="8 9">DSM 15166</strain>
    </source>
</reference>
<dbReference type="Proteomes" id="UP000521075">
    <property type="component" value="Unassembled WGS sequence"/>
</dbReference>
<evidence type="ECO:0000256" key="2">
    <source>
        <dbReference type="ARBA" id="ARBA00022801"/>
    </source>
</evidence>
<dbReference type="AlphaFoldDB" id="A0A853DPB0"/>
<evidence type="ECO:0000259" key="7">
    <source>
        <dbReference type="Pfam" id="PF17851"/>
    </source>
</evidence>
<comment type="caution">
    <text evidence="8">The sequence shown here is derived from an EMBL/GenBank/DDBJ whole genome shotgun (WGS) entry which is preliminary data.</text>
</comment>
<feature type="domain" description="Beta-xylosidase C-terminal Concanavalin A-like" evidence="7">
    <location>
        <begin position="332"/>
        <end position="494"/>
    </location>
</feature>
<dbReference type="GO" id="GO:0004553">
    <property type="term" value="F:hydrolase activity, hydrolyzing O-glycosyl compounds"/>
    <property type="evidence" value="ECO:0007669"/>
    <property type="project" value="InterPro"/>
</dbReference>
<evidence type="ECO:0000313" key="8">
    <source>
        <dbReference type="EMBL" id="NYK10107.1"/>
    </source>
</evidence>
<dbReference type="GO" id="GO:0005975">
    <property type="term" value="P:carbohydrate metabolic process"/>
    <property type="evidence" value="ECO:0007669"/>
    <property type="project" value="InterPro"/>
</dbReference>
<dbReference type="InterPro" id="IPR041542">
    <property type="entry name" value="GH43_C2"/>
</dbReference>
<keyword evidence="3 6" id="KW-0326">Glycosidase</keyword>
<dbReference type="InterPro" id="IPR006710">
    <property type="entry name" value="Glyco_hydro_43"/>
</dbReference>
<sequence>MTGADAARLPNPLIPGFNPDPSCVRVGDAYYLVTSTFEYLPALPIYRSTDFATWEHIGDVTADAVQAGIVDARSGMGVWAPTIRHHDGVFYVIVCVAASDRGCVVFSATDPAGPWSDGLTLPGVDGIDPDLAWDEHGTAFVTYSALRLRGDRPGRHDGIEQVAVDLVTGETLSEPRPLWSGSGLQFPEAPHLYRREGQWYLLIAEGGTERGHAVSIARGPSISGPFEGCPANPVLSASGTDRPIQNTGHADLVAGPGGPDLAVVLGVRPLGSAGGFSPLGRETFVTAVEWVDGWPVIAPVELAPRDGIVEEHFDLLSPADLAEPGWLAVGRTPAQLATFDAGGLTLRGEGGGLDARLPVLLGRRQRHLDSDTAVRVRPGTGAGGLGLRFDEDFHIGLTARADDAGGLRVSATAAVRGLRQTWEQTVHADEVTLRIRTRRPARLMANDGAGADRVLLEIVAPDGAVTRLAELDGRYWSAETAAYFTGRVTGPFAERGAVRFRDFVYRGGDGAHALEAPEPSRTEGAAR</sequence>
<dbReference type="RefSeq" id="WP_179700908.1">
    <property type="nucleotide sequence ID" value="NZ_BAAAHA010000006.1"/>
</dbReference>
<keyword evidence="2 6" id="KW-0378">Hydrolase</keyword>
<keyword evidence="9" id="KW-1185">Reference proteome</keyword>
<dbReference type="Pfam" id="PF17851">
    <property type="entry name" value="GH43_C2"/>
    <property type="match status" value="1"/>
</dbReference>
<feature type="active site" description="Proton donor" evidence="4">
    <location>
        <position position="188"/>
    </location>
</feature>
<name>A0A853DPB0_9MICO</name>
<comment type="similarity">
    <text evidence="1 6">Belongs to the glycosyl hydrolase 43 family.</text>
</comment>
<proteinExistence type="inferred from homology"/>
<evidence type="ECO:0000256" key="3">
    <source>
        <dbReference type="ARBA" id="ARBA00023295"/>
    </source>
</evidence>
<dbReference type="InterPro" id="IPR023296">
    <property type="entry name" value="Glyco_hydro_beta-prop_sf"/>
</dbReference>
<dbReference type="Pfam" id="PF04616">
    <property type="entry name" value="Glyco_hydro_43"/>
    <property type="match status" value="1"/>
</dbReference>
<dbReference type="InterPro" id="IPR013320">
    <property type="entry name" value="ConA-like_dom_sf"/>
</dbReference>
<evidence type="ECO:0000256" key="1">
    <source>
        <dbReference type="ARBA" id="ARBA00009865"/>
    </source>
</evidence>